<evidence type="ECO:0000259" key="1">
    <source>
        <dbReference type="PROSITE" id="PS50011"/>
    </source>
</evidence>
<dbReference type="AlphaFoldDB" id="A7SQB4"/>
<dbReference type="InterPro" id="IPR020635">
    <property type="entry name" value="Tyr_kinase_cat_dom"/>
</dbReference>
<accession>A7SQB4</accession>
<dbReference type="HOGENOM" id="CLU_000288_7_40_1"/>
<dbReference type="CDD" id="cd00192">
    <property type="entry name" value="PTKc"/>
    <property type="match status" value="1"/>
</dbReference>
<evidence type="ECO:0000313" key="2">
    <source>
        <dbReference type="EMBL" id="EDO34087.1"/>
    </source>
</evidence>
<feature type="non-terminal residue" evidence="2">
    <location>
        <position position="169"/>
    </location>
</feature>
<dbReference type="InterPro" id="IPR050122">
    <property type="entry name" value="RTK"/>
</dbReference>
<evidence type="ECO:0000313" key="3">
    <source>
        <dbReference type="Proteomes" id="UP000001593"/>
    </source>
</evidence>
<feature type="domain" description="Protein kinase" evidence="1">
    <location>
        <begin position="1"/>
        <end position="169"/>
    </location>
</feature>
<dbReference type="GO" id="GO:0005524">
    <property type="term" value="F:ATP binding"/>
    <property type="evidence" value="ECO:0007669"/>
    <property type="project" value="InterPro"/>
</dbReference>
<dbReference type="STRING" id="45351.A7SQB4"/>
<dbReference type="PROSITE" id="PS50011">
    <property type="entry name" value="PROTEIN_KINASE_DOM"/>
    <property type="match status" value="1"/>
</dbReference>
<organism evidence="2 3">
    <name type="scientific">Nematostella vectensis</name>
    <name type="common">Starlet sea anemone</name>
    <dbReference type="NCBI Taxonomy" id="45351"/>
    <lineage>
        <taxon>Eukaryota</taxon>
        <taxon>Metazoa</taxon>
        <taxon>Cnidaria</taxon>
        <taxon>Anthozoa</taxon>
        <taxon>Hexacorallia</taxon>
        <taxon>Actiniaria</taxon>
        <taxon>Edwardsiidae</taxon>
        <taxon>Nematostella</taxon>
    </lineage>
</organism>
<dbReference type="PANTHER" id="PTHR24416:SF600">
    <property type="entry name" value="PDGF- AND VEGF-RECEPTOR RELATED, ISOFORM J"/>
    <property type="match status" value="1"/>
</dbReference>
<gene>
    <name evidence="2" type="ORF">NEMVEDRAFT_v1g127426</name>
</gene>
<dbReference type="SMART" id="SM00219">
    <property type="entry name" value="TyrKc"/>
    <property type="match status" value="1"/>
</dbReference>
<sequence>NPKTEFTLADQVVDAYQIAQGMDFLASKKCIHRDLAARNVLVDEGYALKIGDFGLARDIYKTDLYVKKGAGLLPVKWMAPEALFDREYSSKTDVWAFGVVLWEILTLGGSPYPGVPLEQLLDYINEGKRMAQPRDCPPEIYAIMCDCWSLEQDRRPTFAELVRRIERIL</sequence>
<dbReference type="PhylomeDB" id="A7SQB4"/>
<dbReference type="Gene3D" id="1.10.510.10">
    <property type="entry name" value="Transferase(Phosphotransferase) domain 1"/>
    <property type="match status" value="1"/>
</dbReference>
<dbReference type="Proteomes" id="UP000001593">
    <property type="component" value="Unassembled WGS sequence"/>
</dbReference>
<dbReference type="FunFam" id="1.10.510.10:FF:000462">
    <property type="entry name" value="Receptor tyrosine kinase"/>
    <property type="match status" value="1"/>
</dbReference>
<dbReference type="InParanoid" id="A7SQB4"/>
<dbReference type="InterPro" id="IPR008266">
    <property type="entry name" value="Tyr_kinase_AS"/>
</dbReference>
<dbReference type="GO" id="GO:0007169">
    <property type="term" value="P:cell surface receptor protein tyrosine kinase signaling pathway"/>
    <property type="evidence" value="ECO:0000318"/>
    <property type="project" value="GO_Central"/>
</dbReference>
<dbReference type="InterPro" id="IPR000719">
    <property type="entry name" value="Prot_kinase_dom"/>
</dbReference>
<dbReference type="InterPro" id="IPR001245">
    <property type="entry name" value="Ser-Thr/Tyr_kinase_cat_dom"/>
</dbReference>
<dbReference type="PROSITE" id="PS00109">
    <property type="entry name" value="PROTEIN_KINASE_TYR"/>
    <property type="match status" value="1"/>
</dbReference>
<dbReference type="InterPro" id="IPR011009">
    <property type="entry name" value="Kinase-like_dom_sf"/>
</dbReference>
<dbReference type="GO" id="GO:0004714">
    <property type="term" value="F:transmembrane receptor protein tyrosine kinase activity"/>
    <property type="evidence" value="ECO:0000318"/>
    <property type="project" value="GO_Central"/>
</dbReference>
<dbReference type="Pfam" id="PF07714">
    <property type="entry name" value="PK_Tyr_Ser-Thr"/>
    <property type="match status" value="1"/>
</dbReference>
<name>A7SQB4_NEMVE</name>
<dbReference type="GO" id="GO:0005886">
    <property type="term" value="C:plasma membrane"/>
    <property type="evidence" value="ECO:0000318"/>
    <property type="project" value="GO_Central"/>
</dbReference>
<dbReference type="EMBL" id="DS469743">
    <property type="protein sequence ID" value="EDO34087.1"/>
    <property type="molecule type" value="Genomic_DNA"/>
</dbReference>
<dbReference type="PANTHER" id="PTHR24416">
    <property type="entry name" value="TYROSINE-PROTEIN KINASE RECEPTOR"/>
    <property type="match status" value="1"/>
</dbReference>
<protein>
    <recommendedName>
        <fullName evidence="1">Protein kinase domain-containing protein</fullName>
    </recommendedName>
</protein>
<keyword evidence="3" id="KW-1185">Reference proteome</keyword>
<dbReference type="SUPFAM" id="SSF56112">
    <property type="entry name" value="Protein kinase-like (PK-like)"/>
    <property type="match status" value="1"/>
</dbReference>
<feature type="non-terminal residue" evidence="2">
    <location>
        <position position="1"/>
    </location>
</feature>
<dbReference type="PRINTS" id="PR00109">
    <property type="entry name" value="TYRKINASE"/>
</dbReference>
<reference evidence="2 3" key="1">
    <citation type="journal article" date="2007" name="Science">
        <title>Sea anemone genome reveals ancestral eumetazoan gene repertoire and genomic organization.</title>
        <authorList>
            <person name="Putnam N.H."/>
            <person name="Srivastava M."/>
            <person name="Hellsten U."/>
            <person name="Dirks B."/>
            <person name="Chapman J."/>
            <person name="Salamov A."/>
            <person name="Terry A."/>
            <person name="Shapiro H."/>
            <person name="Lindquist E."/>
            <person name="Kapitonov V.V."/>
            <person name="Jurka J."/>
            <person name="Genikhovich G."/>
            <person name="Grigoriev I.V."/>
            <person name="Lucas S.M."/>
            <person name="Steele R.E."/>
            <person name="Finnerty J.R."/>
            <person name="Technau U."/>
            <person name="Martindale M.Q."/>
            <person name="Rokhsar D.S."/>
        </authorList>
    </citation>
    <scope>NUCLEOTIDE SEQUENCE [LARGE SCALE GENOMIC DNA]</scope>
    <source>
        <strain evidence="3">CH2 X CH6</strain>
    </source>
</reference>
<dbReference type="GO" id="GO:0043235">
    <property type="term" value="C:receptor complex"/>
    <property type="evidence" value="ECO:0000318"/>
    <property type="project" value="GO_Central"/>
</dbReference>
<proteinExistence type="predicted"/>